<dbReference type="AlphaFoldDB" id="A0A9P4JDV2"/>
<comment type="caution">
    <text evidence="3">The sequence shown here is derived from an EMBL/GenBank/DDBJ whole genome shotgun (WGS) entry which is preliminary data.</text>
</comment>
<accession>A0A9P4JDV2</accession>
<evidence type="ECO:0000313" key="4">
    <source>
        <dbReference type="Proteomes" id="UP000799439"/>
    </source>
</evidence>
<reference evidence="3" key="1">
    <citation type="journal article" date="2020" name="Stud. Mycol.">
        <title>101 Dothideomycetes genomes: a test case for predicting lifestyles and emergence of pathogens.</title>
        <authorList>
            <person name="Haridas S."/>
            <person name="Albert R."/>
            <person name="Binder M."/>
            <person name="Bloem J."/>
            <person name="Labutti K."/>
            <person name="Salamov A."/>
            <person name="Andreopoulos B."/>
            <person name="Baker S."/>
            <person name="Barry K."/>
            <person name="Bills G."/>
            <person name="Bluhm B."/>
            <person name="Cannon C."/>
            <person name="Castanera R."/>
            <person name="Culley D."/>
            <person name="Daum C."/>
            <person name="Ezra D."/>
            <person name="Gonzalez J."/>
            <person name="Henrissat B."/>
            <person name="Kuo A."/>
            <person name="Liang C."/>
            <person name="Lipzen A."/>
            <person name="Lutzoni F."/>
            <person name="Magnuson J."/>
            <person name="Mondo S."/>
            <person name="Nolan M."/>
            <person name="Ohm R."/>
            <person name="Pangilinan J."/>
            <person name="Park H.-J."/>
            <person name="Ramirez L."/>
            <person name="Alfaro M."/>
            <person name="Sun H."/>
            <person name="Tritt A."/>
            <person name="Yoshinaga Y."/>
            <person name="Zwiers L.-H."/>
            <person name="Turgeon B."/>
            <person name="Goodwin S."/>
            <person name="Spatafora J."/>
            <person name="Crous P."/>
            <person name="Grigoriev I."/>
        </authorList>
    </citation>
    <scope>NUCLEOTIDE SEQUENCE</scope>
    <source>
        <strain evidence="3">CBS 260.36</strain>
    </source>
</reference>
<evidence type="ECO:0000256" key="1">
    <source>
        <dbReference type="SAM" id="MobiDB-lite"/>
    </source>
</evidence>
<keyword evidence="4" id="KW-1185">Reference proteome</keyword>
<dbReference type="InterPro" id="IPR045518">
    <property type="entry name" value="2EXR"/>
</dbReference>
<proteinExistence type="predicted"/>
<organism evidence="3 4">
    <name type="scientific">Myriangium duriaei CBS 260.36</name>
    <dbReference type="NCBI Taxonomy" id="1168546"/>
    <lineage>
        <taxon>Eukaryota</taxon>
        <taxon>Fungi</taxon>
        <taxon>Dikarya</taxon>
        <taxon>Ascomycota</taxon>
        <taxon>Pezizomycotina</taxon>
        <taxon>Dothideomycetes</taxon>
        <taxon>Dothideomycetidae</taxon>
        <taxon>Myriangiales</taxon>
        <taxon>Myriangiaceae</taxon>
        <taxon>Myriangium</taxon>
    </lineage>
</organism>
<name>A0A9P4JDV2_9PEZI</name>
<dbReference type="Pfam" id="PF20150">
    <property type="entry name" value="2EXR"/>
    <property type="match status" value="1"/>
</dbReference>
<feature type="region of interest" description="Disordered" evidence="1">
    <location>
        <begin position="43"/>
        <end position="62"/>
    </location>
</feature>
<protein>
    <recommendedName>
        <fullName evidence="2">2EXR domain-containing protein</fullName>
    </recommendedName>
</protein>
<dbReference type="EMBL" id="ML996081">
    <property type="protein sequence ID" value="KAF2157188.1"/>
    <property type="molecule type" value="Genomic_DNA"/>
</dbReference>
<feature type="domain" description="2EXR" evidence="2">
    <location>
        <begin position="7"/>
        <end position="108"/>
    </location>
</feature>
<evidence type="ECO:0000313" key="3">
    <source>
        <dbReference type="EMBL" id="KAF2157188.1"/>
    </source>
</evidence>
<dbReference type="PANTHER" id="PTHR35910">
    <property type="entry name" value="2EXR DOMAIN-CONTAINING PROTEIN"/>
    <property type="match status" value="1"/>
</dbReference>
<gene>
    <name evidence="3" type="ORF">K461DRAFT_289530</name>
</gene>
<evidence type="ECO:0000259" key="2">
    <source>
        <dbReference type="Pfam" id="PF20150"/>
    </source>
</evidence>
<dbReference type="Proteomes" id="UP000799439">
    <property type="component" value="Unassembled WGS sequence"/>
</dbReference>
<dbReference type="PANTHER" id="PTHR35910:SF1">
    <property type="entry name" value="2EXR DOMAIN-CONTAINING PROTEIN"/>
    <property type="match status" value="1"/>
</dbReference>
<sequence length="304" mass="33854">MDDQVSFPLFPRLPIELRQLIWRRCLPHRVVQLDAQLTDLTFEEDDDDDGQSGPPCGANEAIDRVNMRPPALAAVSREARAVAHEHGAPLTAAKHGAWTADVAWFSAYALEAAWADPTRDAVHLNWTPASDIEWGHYTLGDPVRSLLALAGRRARPASFTLGLLQVFQHDPRARARHPHYRWTTGELAGLLRARDEWAVVVREPYVVHSTPREAAGLFGHLSDAPVQLVDLDDRVRIERYLALNNGSEATWPPPLVLGQDSVDEARAELKSAVEAVFGSDTGRGNPRMRPAVMFRLCTRMDPNH</sequence>
<dbReference type="OrthoDB" id="3473305at2759"/>